<sequence length="150" mass="17131">MNVDKYHMRKSTEPNSKLRHLAEWECSTETCLEIISRLIVELQISTLLACGLGTKTINVVIDVEGITQSPKITKTLPQKGFHQIERHISEELLVKVATPNNSDEGMNERFHRLSVIHPRRILVLFATMSSMGTMILIYFTLAIKQRDDQV</sequence>
<dbReference type="PANTHER" id="PTHR34064">
    <property type="entry name" value="OS04G0672300 PROTEIN"/>
    <property type="match status" value="1"/>
</dbReference>
<reference evidence="2" key="1">
    <citation type="submission" date="2021-03" db="EMBL/GenBank/DDBJ databases">
        <authorList>
            <person name="Li Z."/>
            <person name="Yang C."/>
        </authorList>
    </citation>
    <scope>NUCLEOTIDE SEQUENCE</scope>
    <source>
        <strain evidence="2">Dzin_1.0</strain>
        <tissue evidence="2">Leaf</tissue>
    </source>
</reference>
<protein>
    <submittedName>
        <fullName evidence="2">Uncharacterized protein</fullName>
    </submittedName>
</protein>
<dbReference type="AlphaFoldDB" id="A0A9D5HA21"/>
<organism evidence="2 3">
    <name type="scientific">Dioscorea zingiberensis</name>
    <dbReference type="NCBI Taxonomy" id="325984"/>
    <lineage>
        <taxon>Eukaryota</taxon>
        <taxon>Viridiplantae</taxon>
        <taxon>Streptophyta</taxon>
        <taxon>Embryophyta</taxon>
        <taxon>Tracheophyta</taxon>
        <taxon>Spermatophyta</taxon>
        <taxon>Magnoliopsida</taxon>
        <taxon>Liliopsida</taxon>
        <taxon>Dioscoreales</taxon>
        <taxon>Dioscoreaceae</taxon>
        <taxon>Dioscorea</taxon>
    </lineage>
</organism>
<keyword evidence="1" id="KW-1133">Transmembrane helix</keyword>
<keyword evidence="1" id="KW-0812">Transmembrane</keyword>
<dbReference type="PANTHER" id="PTHR34064:SF3">
    <property type="entry name" value="OS04G0672300 PROTEIN"/>
    <property type="match status" value="1"/>
</dbReference>
<dbReference type="OrthoDB" id="1911818at2759"/>
<keyword evidence="1" id="KW-0472">Membrane</keyword>
<reference evidence="2" key="2">
    <citation type="journal article" date="2022" name="Hortic Res">
        <title>The genome of Dioscorea zingiberensis sheds light on the biosynthesis, origin and evolution of the medicinally important diosgenin saponins.</title>
        <authorList>
            <person name="Li Y."/>
            <person name="Tan C."/>
            <person name="Li Z."/>
            <person name="Guo J."/>
            <person name="Li S."/>
            <person name="Chen X."/>
            <person name="Wang C."/>
            <person name="Dai X."/>
            <person name="Yang H."/>
            <person name="Song W."/>
            <person name="Hou L."/>
            <person name="Xu J."/>
            <person name="Tong Z."/>
            <person name="Xu A."/>
            <person name="Yuan X."/>
            <person name="Wang W."/>
            <person name="Yang Q."/>
            <person name="Chen L."/>
            <person name="Sun Z."/>
            <person name="Wang K."/>
            <person name="Pan B."/>
            <person name="Chen J."/>
            <person name="Bao Y."/>
            <person name="Liu F."/>
            <person name="Qi X."/>
            <person name="Gang D.R."/>
            <person name="Wen J."/>
            <person name="Li J."/>
        </authorList>
    </citation>
    <scope>NUCLEOTIDE SEQUENCE</scope>
    <source>
        <strain evidence="2">Dzin_1.0</strain>
    </source>
</reference>
<feature type="transmembrane region" description="Helical" evidence="1">
    <location>
        <begin position="121"/>
        <end position="143"/>
    </location>
</feature>
<dbReference type="Proteomes" id="UP001085076">
    <property type="component" value="Miscellaneous, Linkage group lg06"/>
</dbReference>
<evidence type="ECO:0000256" key="1">
    <source>
        <dbReference type="SAM" id="Phobius"/>
    </source>
</evidence>
<accession>A0A9D5HA21</accession>
<keyword evidence="3" id="KW-1185">Reference proteome</keyword>
<gene>
    <name evidence="2" type="ORF">J5N97_021893</name>
</gene>
<name>A0A9D5HA21_9LILI</name>
<evidence type="ECO:0000313" key="3">
    <source>
        <dbReference type="Proteomes" id="UP001085076"/>
    </source>
</evidence>
<evidence type="ECO:0000313" key="2">
    <source>
        <dbReference type="EMBL" id="KAJ0969016.1"/>
    </source>
</evidence>
<proteinExistence type="predicted"/>
<comment type="caution">
    <text evidence="2">The sequence shown here is derived from an EMBL/GenBank/DDBJ whole genome shotgun (WGS) entry which is preliminary data.</text>
</comment>
<dbReference type="EMBL" id="JAGGNH010000006">
    <property type="protein sequence ID" value="KAJ0969016.1"/>
    <property type="molecule type" value="Genomic_DNA"/>
</dbReference>